<feature type="domain" description="PG-1098 ferredoxin-like" evidence="2">
    <location>
        <begin position="277"/>
        <end position="320"/>
    </location>
</feature>
<dbReference type="Pfam" id="PF22013">
    <property type="entry name" value="PG_1098_Fer"/>
    <property type="match status" value="1"/>
</dbReference>
<dbReference type="InterPro" id="IPR019012">
    <property type="entry name" value="RNA_cap_Gua-N2-MeTrfase"/>
</dbReference>
<protein>
    <submittedName>
        <fullName evidence="3">Class I SAM-dependent methyltransferase</fullName>
    </submittedName>
</protein>
<dbReference type="InterPro" id="IPR029063">
    <property type="entry name" value="SAM-dependent_MTases_sf"/>
</dbReference>
<keyword evidence="4" id="KW-1185">Reference proteome</keyword>
<dbReference type="SUPFAM" id="SSF53335">
    <property type="entry name" value="S-adenosyl-L-methionine-dependent methyltransferases"/>
    <property type="match status" value="1"/>
</dbReference>
<dbReference type="Pfam" id="PF18096">
    <property type="entry name" value="Thump_like"/>
    <property type="match status" value="1"/>
</dbReference>
<dbReference type="RefSeq" id="WP_264434556.1">
    <property type="nucleotide sequence ID" value="NZ_CP081495.1"/>
</dbReference>
<evidence type="ECO:0000259" key="2">
    <source>
        <dbReference type="Pfam" id="PF22013"/>
    </source>
</evidence>
<sequence length="392" mass="44459">MPLRLLNPEVQKFINQNLTAQITELALTKNPFPDLVWADVLNQIVAKQKSKTKLPTWFAAQSIVYPSKLSVEQTSSEATAAYKAQLISGNSLIDLTGGFGVDVFYFAKYFKRVVHCEMNEKLSQIVAHNCKEFGLDHVVCKTGDSTEILKDLNETFDWIYVDPSRRNDIKGKVFMLKDCLPNVPELLDYYFTFSNSILIKNSPILDISLAISELKFVKKVHIIALENEVKEFLLELELNFDGAIEVQTVNISKSGNQVFTHLLQDDAEVVYSIPKQFVYEPNAAIMKSGLFHAIANTYKLTKLHAHSHLYTSDHLVTDFPGRSFKVENSFEFTKINANEYLKNKKMNLTTRNFPVSVEELRKKYKIADGGSVYAFATTTSNQQKTILICSKI</sequence>
<dbReference type="GO" id="GO:0008168">
    <property type="term" value="F:methyltransferase activity"/>
    <property type="evidence" value="ECO:0007669"/>
    <property type="project" value="UniProtKB-KW"/>
</dbReference>
<evidence type="ECO:0000313" key="4">
    <source>
        <dbReference type="Proteomes" id="UP001163328"/>
    </source>
</evidence>
<accession>A0ABY6M1E4</accession>
<dbReference type="GO" id="GO:0032259">
    <property type="term" value="P:methylation"/>
    <property type="evidence" value="ECO:0007669"/>
    <property type="project" value="UniProtKB-KW"/>
</dbReference>
<proteinExistence type="predicted"/>
<dbReference type="Proteomes" id="UP001163328">
    <property type="component" value="Chromosome"/>
</dbReference>
<keyword evidence="3" id="KW-0489">Methyltransferase</keyword>
<dbReference type="InterPro" id="IPR054168">
    <property type="entry name" value="PG_1098_Fer"/>
</dbReference>
<dbReference type="InterPro" id="IPR041497">
    <property type="entry name" value="Thump-like"/>
</dbReference>
<dbReference type="Pfam" id="PF09445">
    <property type="entry name" value="Methyltransf_15"/>
    <property type="match status" value="1"/>
</dbReference>
<keyword evidence="3" id="KW-0808">Transferase</keyword>
<dbReference type="Gene3D" id="3.40.50.150">
    <property type="entry name" value="Vaccinia Virus protein VP39"/>
    <property type="match status" value="1"/>
</dbReference>
<reference evidence="3" key="1">
    <citation type="submission" date="2021-08" db="EMBL/GenBank/DDBJ databases">
        <title>Flavobacterium sp. strain CC-SYL302.</title>
        <authorList>
            <person name="Lin S.-Y."/>
            <person name="Lee T.-H."/>
            <person name="Young C.-C."/>
        </authorList>
    </citation>
    <scope>NUCLEOTIDE SEQUENCE</scope>
    <source>
        <strain evidence="3">CC-SYL302</strain>
    </source>
</reference>
<gene>
    <name evidence="3" type="ORF">K5I29_03995</name>
</gene>
<name>A0ABY6M1E4_9FLAO</name>
<evidence type="ECO:0000259" key="1">
    <source>
        <dbReference type="Pfam" id="PF18096"/>
    </source>
</evidence>
<dbReference type="CDD" id="cd02440">
    <property type="entry name" value="AdoMet_MTases"/>
    <property type="match status" value="1"/>
</dbReference>
<feature type="domain" description="THUMP-like" evidence="1">
    <location>
        <begin position="321"/>
        <end position="391"/>
    </location>
</feature>
<organism evidence="3 4">
    <name type="scientific">Flavobacterium agricola</name>
    <dbReference type="NCBI Taxonomy" id="2870839"/>
    <lineage>
        <taxon>Bacteria</taxon>
        <taxon>Pseudomonadati</taxon>
        <taxon>Bacteroidota</taxon>
        <taxon>Flavobacteriia</taxon>
        <taxon>Flavobacteriales</taxon>
        <taxon>Flavobacteriaceae</taxon>
        <taxon>Flavobacterium</taxon>
    </lineage>
</organism>
<evidence type="ECO:0000313" key="3">
    <source>
        <dbReference type="EMBL" id="UYW02072.1"/>
    </source>
</evidence>
<dbReference type="Gene3D" id="1.10.10.1110">
    <property type="entry name" value="Methyltransferase PG1098, N-terminal domain"/>
    <property type="match status" value="1"/>
</dbReference>
<dbReference type="EMBL" id="CP081495">
    <property type="protein sequence ID" value="UYW02072.1"/>
    <property type="molecule type" value="Genomic_DNA"/>
</dbReference>